<gene>
    <name evidence="2" type="ORF">NAF29_00675</name>
</gene>
<dbReference type="AlphaFoldDB" id="A0AA41W3U0"/>
<evidence type="ECO:0000256" key="1">
    <source>
        <dbReference type="SAM" id="SignalP"/>
    </source>
</evidence>
<proteinExistence type="predicted"/>
<dbReference type="EMBL" id="JAMQGP010000001">
    <property type="protein sequence ID" value="MCM2678185.1"/>
    <property type="molecule type" value="Genomic_DNA"/>
</dbReference>
<dbReference type="Proteomes" id="UP001165393">
    <property type="component" value="Unassembled WGS sequence"/>
</dbReference>
<evidence type="ECO:0000313" key="3">
    <source>
        <dbReference type="Proteomes" id="UP001165393"/>
    </source>
</evidence>
<evidence type="ECO:0000313" key="2">
    <source>
        <dbReference type="EMBL" id="MCM2678185.1"/>
    </source>
</evidence>
<comment type="caution">
    <text evidence="2">The sequence shown here is derived from an EMBL/GenBank/DDBJ whole genome shotgun (WGS) entry which is preliminary data.</text>
</comment>
<feature type="signal peptide" evidence="1">
    <location>
        <begin position="1"/>
        <end position="19"/>
    </location>
</feature>
<dbReference type="RefSeq" id="WP_251259505.1">
    <property type="nucleotide sequence ID" value="NZ_JAMQGP010000001.1"/>
</dbReference>
<feature type="chain" id="PRO_5041437454" evidence="1">
    <location>
        <begin position="20"/>
        <end position="119"/>
    </location>
</feature>
<protein>
    <submittedName>
        <fullName evidence="2">Uncharacterized protein</fullName>
    </submittedName>
</protein>
<sequence length="119" mass="13997">MKKVFFCLLAVAAVMMAFKNESFKQWVGTKPTEMVDKIMAKVNGVKDYNQDDFLKRIDNERLNFSQREQRYIRNISNSSADLLLFYNRYCTESEPSHLVLNDYHVTVVCRITHSILLDH</sequence>
<name>A0AA41W3U0_9GAMM</name>
<accession>A0AA41W3U0</accession>
<keyword evidence="3" id="KW-1185">Reference proteome</keyword>
<organism evidence="2 3">
    <name type="scientific">Echinimonas agarilytica</name>
    <dbReference type="NCBI Taxonomy" id="1215918"/>
    <lineage>
        <taxon>Bacteria</taxon>
        <taxon>Pseudomonadati</taxon>
        <taxon>Pseudomonadota</taxon>
        <taxon>Gammaproteobacteria</taxon>
        <taxon>Alteromonadales</taxon>
        <taxon>Echinimonadaceae</taxon>
        <taxon>Echinimonas</taxon>
    </lineage>
</organism>
<keyword evidence="1" id="KW-0732">Signal</keyword>
<reference evidence="2 3" key="1">
    <citation type="journal article" date="2013" name="Antonie Van Leeuwenhoek">
        <title>Echinimonas agarilytica gen. nov., sp. nov., a new gammaproteobacterium isolated from the sea urchin Strongylocentrotus intermedius.</title>
        <authorList>
            <person name="Nedashkovskaya O.I."/>
            <person name="Stenkova A.M."/>
            <person name="Zhukova N.V."/>
            <person name="Van Trappen S."/>
            <person name="Lee J.S."/>
            <person name="Kim S.B."/>
        </authorList>
    </citation>
    <scope>NUCLEOTIDE SEQUENCE [LARGE SCALE GENOMIC DNA]</scope>
    <source>
        <strain evidence="2 3">KMM 6351</strain>
    </source>
</reference>